<evidence type="ECO:0000256" key="1">
    <source>
        <dbReference type="SAM" id="MobiDB-lite"/>
    </source>
</evidence>
<organism evidence="2 3">
    <name type="scientific">Synaphobranchus kaupii</name>
    <name type="common">Kaup's arrowtooth eel</name>
    <dbReference type="NCBI Taxonomy" id="118154"/>
    <lineage>
        <taxon>Eukaryota</taxon>
        <taxon>Metazoa</taxon>
        <taxon>Chordata</taxon>
        <taxon>Craniata</taxon>
        <taxon>Vertebrata</taxon>
        <taxon>Euteleostomi</taxon>
        <taxon>Actinopterygii</taxon>
        <taxon>Neopterygii</taxon>
        <taxon>Teleostei</taxon>
        <taxon>Anguilliformes</taxon>
        <taxon>Synaphobranchidae</taxon>
        <taxon>Synaphobranchus</taxon>
    </lineage>
</organism>
<name>A0A9Q1J3W5_SYNKA</name>
<protein>
    <submittedName>
        <fullName evidence="2">Uncharacterized protein</fullName>
    </submittedName>
</protein>
<gene>
    <name evidence="2" type="ORF">SKAU_G00135310</name>
</gene>
<dbReference type="Proteomes" id="UP001152622">
    <property type="component" value="Chromosome 4"/>
</dbReference>
<dbReference type="EMBL" id="JAINUF010000004">
    <property type="protein sequence ID" value="KAJ8364700.1"/>
    <property type="molecule type" value="Genomic_DNA"/>
</dbReference>
<reference evidence="2" key="1">
    <citation type="journal article" date="2023" name="Science">
        <title>Genome structures resolve the early diversification of teleost fishes.</title>
        <authorList>
            <person name="Parey E."/>
            <person name="Louis A."/>
            <person name="Montfort J."/>
            <person name="Bouchez O."/>
            <person name="Roques C."/>
            <person name="Iampietro C."/>
            <person name="Lluch J."/>
            <person name="Castinel A."/>
            <person name="Donnadieu C."/>
            <person name="Desvignes T."/>
            <person name="Floi Bucao C."/>
            <person name="Jouanno E."/>
            <person name="Wen M."/>
            <person name="Mejri S."/>
            <person name="Dirks R."/>
            <person name="Jansen H."/>
            <person name="Henkel C."/>
            <person name="Chen W.J."/>
            <person name="Zahm M."/>
            <person name="Cabau C."/>
            <person name="Klopp C."/>
            <person name="Thompson A.W."/>
            <person name="Robinson-Rechavi M."/>
            <person name="Braasch I."/>
            <person name="Lecointre G."/>
            <person name="Bobe J."/>
            <person name="Postlethwait J.H."/>
            <person name="Berthelot C."/>
            <person name="Roest Crollius H."/>
            <person name="Guiguen Y."/>
        </authorList>
    </citation>
    <scope>NUCLEOTIDE SEQUENCE</scope>
    <source>
        <strain evidence="2">WJC10195</strain>
    </source>
</reference>
<accession>A0A9Q1J3W5</accession>
<evidence type="ECO:0000313" key="2">
    <source>
        <dbReference type="EMBL" id="KAJ8364700.1"/>
    </source>
</evidence>
<evidence type="ECO:0000313" key="3">
    <source>
        <dbReference type="Proteomes" id="UP001152622"/>
    </source>
</evidence>
<feature type="compositionally biased region" description="Basic and acidic residues" evidence="1">
    <location>
        <begin position="88"/>
        <end position="107"/>
    </location>
</feature>
<comment type="caution">
    <text evidence="2">The sequence shown here is derived from an EMBL/GenBank/DDBJ whole genome shotgun (WGS) entry which is preliminary data.</text>
</comment>
<dbReference type="AlphaFoldDB" id="A0A9Q1J3W5"/>
<proteinExistence type="predicted"/>
<feature type="region of interest" description="Disordered" evidence="1">
    <location>
        <begin position="86"/>
        <end position="107"/>
    </location>
</feature>
<keyword evidence="3" id="KW-1185">Reference proteome</keyword>
<sequence>MEGALAGNKLPKGGAVGCKDCNEAGRKSPVHKVALAALRDNMLRDCGKKGQERVINMWGHAAWALVVGEGGPELLGQDTLYGGAADSVRSDSKTLSHDPSDHQDDNYRLEGDLTAELGIMWKTCPPYFAGSR</sequence>